<name>A0AAD4J5S2_PERFH</name>
<sequence>MFPIHTFFLLLFFPSTSPLSFDMSPITTSDGGRLDFVGTAYLSPDGIQVTTNERDKALSSIAGRATYKQPLHLWDKSSQKVVDFSSNFSFVIDSNESYNFGDGMAFFLAPNVSSLKNDTYGGGLGLGYGRTPPEMNSSSSAAFVAIEFDTFPVNPFDPPRNGSGGAPHVGVDINNMSSVATATWTWLNSIYYGVESDARIRYNGTTKMLTVNFETRSIRTNRTQRGNLSYEVDLRDHLPEYVIVGFSAATGASFEKHTVQSWNFSSSDLVINEITNGGNNKGLLIVGLSVGLPILILALALAMYVLWKRKKKHMGLADHDESFSDSSMDNELETDTGPKKFTYEELAFATDNFDEELKLGEGGFGAVYRGLLRATNTYIAVKKVSKGSKQGRKEYAAEVKIISQLRHMNLVQLMGWCHQRAELLLVYEFMPNKSLDSHLFKVNSPLTWEMRYKIAQGLASALLYLHEELRQYVVHRDIKASNIMLDANFNSKLGDFGLARLVDHDKDSRTTVPAGTIGYMAPEYPVTGRASKETDIYSFGIVLLEIACGRRPIDHRNLLDRVVLVEWVWSLYGGGQLLDAADPKLDSSEHDVGKIECLMVVGLWCVHPDSSQRPSIRQVIQVLNFEVPLPDLPQAIPRAVYNNNPRVVTVSYSSNTQQSSGAFSTDSTSYGQGSNSSYLTTSSAGSTSDLLPN</sequence>
<evidence type="ECO:0000256" key="14">
    <source>
        <dbReference type="ARBA" id="ARBA00023170"/>
    </source>
</evidence>
<comment type="caution">
    <text evidence="21">The sequence shown here is derived from an EMBL/GenBank/DDBJ whole genome shotgun (WGS) entry which is preliminary data.</text>
</comment>
<evidence type="ECO:0000256" key="10">
    <source>
        <dbReference type="ARBA" id="ARBA00022777"/>
    </source>
</evidence>
<dbReference type="SUPFAM" id="SSF56112">
    <property type="entry name" value="Protein kinase-like (PK-like)"/>
    <property type="match status" value="1"/>
</dbReference>
<dbReference type="Proteomes" id="UP001190926">
    <property type="component" value="Unassembled WGS sequence"/>
</dbReference>
<feature type="signal peptide" evidence="19">
    <location>
        <begin position="1"/>
        <end position="18"/>
    </location>
</feature>
<keyword evidence="8" id="KW-0430">Lectin</keyword>
<dbReference type="InterPro" id="IPR013320">
    <property type="entry name" value="ConA-like_dom_sf"/>
</dbReference>
<dbReference type="InterPro" id="IPR050528">
    <property type="entry name" value="L-type_Lectin-RKs"/>
</dbReference>
<keyword evidence="6 18" id="KW-0812">Transmembrane</keyword>
<evidence type="ECO:0000256" key="16">
    <source>
        <dbReference type="PROSITE-ProRule" id="PRU10141"/>
    </source>
</evidence>
<dbReference type="Gene3D" id="3.30.200.20">
    <property type="entry name" value="Phosphorylase Kinase, domain 1"/>
    <property type="match status" value="1"/>
</dbReference>
<evidence type="ECO:0000256" key="11">
    <source>
        <dbReference type="ARBA" id="ARBA00022840"/>
    </source>
</evidence>
<feature type="transmembrane region" description="Helical" evidence="18">
    <location>
        <begin position="282"/>
        <end position="307"/>
    </location>
</feature>
<evidence type="ECO:0000259" key="20">
    <source>
        <dbReference type="PROSITE" id="PS50011"/>
    </source>
</evidence>
<keyword evidence="13 18" id="KW-0472">Membrane</keyword>
<dbReference type="Gene3D" id="1.10.510.10">
    <property type="entry name" value="Transferase(Phosphotransferase) domain 1"/>
    <property type="match status" value="1"/>
</dbReference>
<dbReference type="GO" id="GO:0005524">
    <property type="term" value="F:ATP binding"/>
    <property type="evidence" value="ECO:0007669"/>
    <property type="project" value="UniProtKB-UniRule"/>
</dbReference>
<evidence type="ECO:0000313" key="22">
    <source>
        <dbReference type="Proteomes" id="UP001190926"/>
    </source>
</evidence>
<dbReference type="EMBL" id="SDAM02000148">
    <property type="protein sequence ID" value="KAH6827464.1"/>
    <property type="molecule type" value="Genomic_DNA"/>
</dbReference>
<evidence type="ECO:0000256" key="17">
    <source>
        <dbReference type="SAM" id="MobiDB-lite"/>
    </source>
</evidence>
<dbReference type="Pfam" id="PF00139">
    <property type="entry name" value="Lectin_legB"/>
    <property type="match status" value="1"/>
</dbReference>
<proteinExistence type="inferred from homology"/>
<dbReference type="InterPro" id="IPR017441">
    <property type="entry name" value="Protein_kinase_ATP_BS"/>
</dbReference>
<dbReference type="GO" id="GO:0004672">
    <property type="term" value="F:protein kinase activity"/>
    <property type="evidence" value="ECO:0007669"/>
    <property type="project" value="InterPro"/>
</dbReference>
<feature type="binding site" evidence="16">
    <location>
        <position position="383"/>
    </location>
    <ligand>
        <name>ATP</name>
        <dbReference type="ChEBI" id="CHEBI:30616"/>
    </ligand>
</feature>
<keyword evidence="14" id="KW-0675">Receptor</keyword>
<keyword evidence="7 19" id="KW-0732">Signal</keyword>
<dbReference type="InterPro" id="IPR000719">
    <property type="entry name" value="Prot_kinase_dom"/>
</dbReference>
<evidence type="ECO:0000256" key="19">
    <source>
        <dbReference type="SAM" id="SignalP"/>
    </source>
</evidence>
<dbReference type="Gene3D" id="2.60.120.200">
    <property type="match status" value="1"/>
</dbReference>
<evidence type="ECO:0000256" key="5">
    <source>
        <dbReference type="ARBA" id="ARBA00022679"/>
    </source>
</evidence>
<evidence type="ECO:0000256" key="13">
    <source>
        <dbReference type="ARBA" id="ARBA00023136"/>
    </source>
</evidence>
<evidence type="ECO:0000256" key="7">
    <source>
        <dbReference type="ARBA" id="ARBA00022729"/>
    </source>
</evidence>
<dbReference type="InterPro" id="IPR011009">
    <property type="entry name" value="Kinase-like_dom_sf"/>
</dbReference>
<comment type="similarity">
    <text evidence="3">In the C-terminal section; belongs to the protein kinase superfamily. Ser/Thr protein kinase family.</text>
</comment>
<gene>
    <name evidence="21" type="ORF">C2S53_002501</name>
</gene>
<keyword evidence="22" id="KW-1185">Reference proteome</keyword>
<feature type="domain" description="Protein kinase" evidence="20">
    <location>
        <begin position="353"/>
        <end position="625"/>
    </location>
</feature>
<dbReference type="PROSITE" id="PS00108">
    <property type="entry name" value="PROTEIN_KINASE_ST"/>
    <property type="match status" value="1"/>
</dbReference>
<keyword evidence="4" id="KW-1003">Cell membrane</keyword>
<dbReference type="CDD" id="cd14066">
    <property type="entry name" value="STKc_IRAK"/>
    <property type="match status" value="1"/>
</dbReference>
<keyword evidence="11 16" id="KW-0067">ATP-binding</keyword>
<dbReference type="GO" id="GO:0030246">
    <property type="term" value="F:carbohydrate binding"/>
    <property type="evidence" value="ECO:0007669"/>
    <property type="project" value="UniProtKB-KW"/>
</dbReference>
<protein>
    <recommendedName>
        <fullName evidence="20">Protein kinase domain-containing protein</fullName>
    </recommendedName>
</protein>
<dbReference type="Pfam" id="PF00069">
    <property type="entry name" value="Pkinase"/>
    <property type="match status" value="1"/>
</dbReference>
<evidence type="ECO:0000313" key="21">
    <source>
        <dbReference type="EMBL" id="KAH6827464.1"/>
    </source>
</evidence>
<organism evidence="21 22">
    <name type="scientific">Perilla frutescens var. hirtella</name>
    <name type="common">Perilla citriodora</name>
    <name type="synonym">Perilla setoyensis</name>
    <dbReference type="NCBI Taxonomy" id="608512"/>
    <lineage>
        <taxon>Eukaryota</taxon>
        <taxon>Viridiplantae</taxon>
        <taxon>Streptophyta</taxon>
        <taxon>Embryophyta</taxon>
        <taxon>Tracheophyta</taxon>
        <taxon>Spermatophyta</taxon>
        <taxon>Magnoliopsida</taxon>
        <taxon>eudicotyledons</taxon>
        <taxon>Gunneridae</taxon>
        <taxon>Pentapetalae</taxon>
        <taxon>asterids</taxon>
        <taxon>lamiids</taxon>
        <taxon>Lamiales</taxon>
        <taxon>Lamiaceae</taxon>
        <taxon>Nepetoideae</taxon>
        <taxon>Elsholtzieae</taxon>
        <taxon>Perilla</taxon>
    </lineage>
</organism>
<reference evidence="21 22" key="1">
    <citation type="journal article" date="2021" name="Nat. Commun.">
        <title>Incipient diploidization of the medicinal plant Perilla within 10,000 years.</title>
        <authorList>
            <person name="Zhang Y."/>
            <person name="Shen Q."/>
            <person name="Leng L."/>
            <person name="Zhang D."/>
            <person name="Chen S."/>
            <person name="Shi Y."/>
            <person name="Ning Z."/>
            <person name="Chen S."/>
        </authorList>
    </citation>
    <scope>NUCLEOTIDE SEQUENCE [LARGE SCALE GENOMIC DNA]</scope>
    <source>
        <strain evidence="22">cv. PC099</strain>
    </source>
</reference>
<dbReference type="SMART" id="SM00220">
    <property type="entry name" value="S_TKc"/>
    <property type="match status" value="1"/>
</dbReference>
<dbReference type="GO" id="GO:0005886">
    <property type="term" value="C:plasma membrane"/>
    <property type="evidence" value="ECO:0007669"/>
    <property type="project" value="UniProtKB-SubCell"/>
</dbReference>
<dbReference type="CDD" id="cd06899">
    <property type="entry name" value="lectin_legume_LecRK_Arcelin_ConA"/>
    <property type="match status" value="1"/>
</dbReference>
<evidence type="ECO:0000256" key="6">
    <source>
        <dbReference type="ARBA" id="ARBA00022692"/>
    </source>
</evidence>
<evidence type="ECO:0000256" key="15">
    <source>
        <dbReference type="ARBA" id="ARBA00023180"/>
    </source>
</evidence>
<dbReference type="InterPro" id="IPR008271">
    <property type="entry name" value="Ser/Thr_kinase_AS"/>
</dbReference>
<evidence type="ECO:0000256" key="8">
    <source>
        <dbReference type="ARBA" id="ARBA00022734"/>
    </source>
</evidence>
<evidence type="ECO:0000256" key="12">
    <source>
        <dbReference type="ARBA" id="ARBA00022989"/>
    </source>
</evidence>
<dbReference type="FunFam" id="3.30.200.20:FF:000168">
    <property type="entry name" value="L-type lectin-domain containing receptor kinase IX.1"/>
    <property type="match status" value="1"/>
</dbReference>
<dbReference type="AlphaFoldDB" id="A0AAD4J5S2"/>
<dbReference type="InterPro" id="IPR000985">
    <property type="entry name" value="Lectin_LegA_CS"/>
</dbReference>
<keyword evidence="5" id="KW-0808">Transferase</keyword>
<dbReference type="GO" id="GO:0002229">
    <property type="term" value="P:defense response to oomycetes"/>
    <property type="evidence" value="ECO:0007669"/>
    <property type="project" value="UniProtKB-ARBA"/>
</dbReference>
<evidence type="ECO:0000256" key="1">
    <source>
        <dbReference type="ARBA" id="ARBA00004251"/>
    </source>
</evidence>
<comment type="similarity">
    <text evidence="2">In the N-terminal section; belongs to the leguminous lectin family.</text>
</comment>
<evidence type="ECO:0000256" key="18">
    <source>
        <dbReference type="SAM" id="Phobius"/>
    </source>
</evidence>
<accession>A0AAD4J5S2</accession>
<evidence type="ECO:0000256" key="9">
    <source>
        <dbReference type="ARBA" id="ARBA00022741"/>
    </source>
</evidence>
<keyword evidence="10" id="KW-0418">Kinase</keyword>
<evidence type="ECO:0000256" key="3">
    <source>
        <dbReference type="ARBA" id="ARBA00010217"/>
    </source>
</evidence>
<dbReference type="PROSITE" id="PS00107">
    <property type="entry name" value="PROTEIN_KINASE_ATP"/>
    <property type="match status" value="1"/>
</dbReference>
<evidence type="ECO:0000256" key="2">
    <source>
        <dbReference type="ARBA" id="ARBA00008536"/>
    </source>
</evidence>
<dbReference type="PANTHER" id="PTHR27007">
    <property type="match status" value="1"/>
</dbReference>
<keyword evidence="15" id="KW-0325">Glycoprotein</keyword>
<dbReference type="PROSITE" id="PS00308">
    <property type="entry name" value="LECTIN_LEGUME_ALPHA"/>
    <property type="match status" value="1"/>
</dbReference>
<dbReference type="InterPro" id="IPR001220">
    <property type="entry name" value="Legume_lectin_dom"/>
</dbReference>
<dbReference type="SUPFAM" id="SSF49899">
    <property type="entry name" value="Concanavalin A-like lectins/glucanases"/>
    <property type="match status" value="1"/>
</dbReference>
<feature type="chain" id="PRO_5042034820" description="Protein kinase domain-containing protein" evidence="19">
    <location>
        <begin position="19"/>
        <end position="693"/>
    </location>
</feature>
<dbReference type="FunFam" id="1.10.510.10:FF:000240">
    <property type="entry name" value="Lectin-domain containing receptor kinase A4.3"/>
    <property type="match status" value="1"/>
</dbReference>
<evidence type="ECO:0000256" key="4">
    <source>
        <dbReference type="ARBA" id="ARBA00022475"/>
    </source>
</evidence>
<dbReference type="PROSITE" id="PS50011">
    <property type="entry name" value="PROTEIN_KINASE_DOM"/>
    <property type="match status" value="1"/>
</dbReference>
<keyword evidence="12 18" id="KW-1133">Transmembrane helix</keyword>
<comment type="subcellular location">
    <subcellularLocation>
        <location evidence="1">Cell membrane</location>
        <topology evidence="1">Single-pass type I membrane protein</topology>
    </subcellularLocation>
</comment>
<keyword evidence="9 16" id="KW-0547">Nucleotide-binding</keyword>
<feature type="region of interest" description="Disordered" evidence="17">
    <location>
        <begin position="656"/>
        <end position="693"/>
    </location>
</feature>